<feature type="region of interest" description="Disordered" evidence="1">
    <location>
        <begin position="212"/>
        <end position="242"/>
    </location>
</feature>
<evidence type="ECO:0008006" key="4">
    <source>
        <dbReference type="Google" id="ProtNLM"/>
    </source>
</evidence>
<dbReference type="Proteomes" id="UP000242444">
    <property type="component" value="Unassembled WGS sequence"/>
</dbReference>
<name>A0A263CYV7_9PSEU</name>
<organism evidence="2 3">
    <name type="scientific">Amycolatopsis antarctica</name>
    <dbReference type="NCBI Taxonomy" id="1854586"/>
    <lineage>
        <taxon>Bacteria</taxon>
        <taxon>Bacillati</taxon>
        <taxon>Actinomycetota</taxon>
        <taxon>Actinomycetes</taxon>
        <taxon>Pseudonocardiales</taxon>
        <taxon>Pseudonocardiaceae</taxon>
        <taxon>Amycolatopsis</taxon>
    </lineage>
</organism>
<gene>
    <name evidence="2" type="ORF">CFN78_21175</name>
</gene>
<dbReference type="AlphaFoldDB" id="A0A263CYV7"/>
<reference evidence="2 3" key="1">
    <citation type="submission" date="2017-07" db="EMBL/GenBank/DDBJ databases">
        <title>Amycolatopsis antarcticus sp. nov., isolated from the surface of an Antarcticus brown macroalga.</title>
        <authorList>
            <person name="Wang J."/>
            <person name="Leiva S."/>
            <person name="Huang J."/>
            <person name="Huang Y."/>
        </authorList>
    </citation>
    <scope>NUCLEOTIDE SEQUENCE [LARGE SCALE GENOMIC DNA]</scope>
    <source>
        <strain evidence="2 3">AU-G6</strain>
    </source>
</reference>
<dbReference type="EMBL" id="NKYE01000014">
    <property type="protein sequence ID" value="OZM71354.1"/>
    <property type="molecule type" value="Genomic_DNA"/>
</dbReference>
<dbReference type="InParanoid" id="A0A263CYV7"/>
<sequence length="242" mass="26318">MLAVFPSAPAYAEPPGALPSSVEGDDARWQPALDSDTDSCYSTPAIDSAGKVAEGLEPTGDIVADCRDEADLRNTNTYVRSKSNNGWTAYLYDSYFEKDQSVDGSASGHRHDIEHVVVWVSDGRAKFVSTSAHGSYTTKAADEVPWEGDHPKIVYHKDGGSTHAFRHATANDEPPENHDGTWQLPAVVSWNKFPEGVRETLLSADFGAAQLGIKDTDRDGKDKFTKELDKAEPDGIPFDPYA</sequence>
<accession>A0A263CYV7</accession>
<dbReference type="Pfam" id="PF05630">
    <property type="entry name" value="NPP1"/>
    <property type="match status" value="1"/>
</dbReference>
<dbReference type="PANTHER" id="PTHR33657:SF6">
    <property type="entry name" value="SECRETED PROTEIN"/>
    <property type="match status" value="1"/>
</dbReference>
<dbReference type="PANTHER" id="PTHR33657">
    <property type="entry name" value="DOMAIN PROTEIN, PUTATIVE (AFU_ORTHOLOGUE AFUA_5G00600)-RELATED"/>
    <property type="match status" value="1"/>
</dbReference>
<evidence type="ECO:0000313" key="2">
    <source>
        <dbReference type="EMBL" id="OZM71354.1"/>
    </source>
</evidence>
<dbReference type="OrthoDB" id="4274514at2"/>
<comment type="caution">
    <text evidence="2">The sequence shown here is derived from an EMBL/GenBank/DDBJ whole genome shotgun (WGS) entry which is preliminary data.</text>
</comment>
<keyword evidence="3" id="KW-1185">Reference proteome</keyword>
<feature type="compositionally biased region" description="Basic and acidic residues" evidence="1">
    <location>
        <begin position="214"/>
        <end position="233"/>
    </location>
</feature>
<proteinExistence type="predicted"/>
<protein>
    <recommendedName>
        <fullName evidence="4">Necrosis inducing protein (NPP1)</fullName>
    </recommendedName>
</protein>
<dbReference type="InterPro" id="IPR008701">
    <property type="entry name" value="NPP1"/>
</dbReference>
<dbReference type="PIRSF" id="PIRSF029958">
    <property type="entry name" value="Necrosis-inducing_protein"/>
    <property type="match status" value="1"/>
</dbReference>
<evidence type="ECO:0000313" key="3">
    <source>
        <dbReference type="Proteomes" id="UP000242444"/>
    </source>
</evidence>
<evidence type="ECO:0000256" key="1">
    <source>
        <dbReference type="SAM" id="MobiDB-lite"/>
    </source>
</evidence>
<feature type="region of interest" description="Disordered" evidence="1">
    <location>
        <begin position="13"/>
        <end position="37"/>
    </location>
</feature>